<keyword evidence="2" id="KW-1185">Reference proteome</keyword>
<organism evidence="1 2">
    <name type="scientific">Epilithonimonas ginsengisoli</name>
    <dbReference type="NCBI Taxonomy" id="1245592"/>
    <lineage>
        <taxon>Bacteria</taxon>
        <taxon>Pseudomonadati</taxon>
        <taxon>Bacteroidota</taxon>
        <taxon>Flavobacteriia</taxon>
        <taxon>Flavobacteriales</taxon>
        <taxon>Weeksellaceae</taxon>
        <taxon>Chryseobacterium group</taxon>
        <taxon>Epilithonimonas</taxon>
    </lineage>
</organism>
<accession>A0ABU4JEQ4</accession>
<name>A0ABU4JEQ4_9FLAO</name>
<dbReference type="RefSeq" id="WP_165596632.1">
    <property type="nucleotide sequence ID" value="NZ_JAMXLT020000005.1"/>
</dbReference>
<comment type="caution">
    <text evidence="1">The sequence shown here is derived from an EMBL/GenBank/DDBJ whole genome shotgun (WGS) entry which is preliminary data.</text>
</comment>
<proteinExistence type="predicted"/>
<evidence type="ECO:0000313" key="1">
    <source>
        <dbReference type="EMBL" id="MDW8548155.1"/>
    </source>
</evidence>
<reference evidence="1 2" key="1">
    <citation type="submission" date="2023-11" db="EMBL/GenBank/DDBJ databases">
        <title>First isolation, identification, and characterization of non-pathogenic Epilithonimonas ginsengisoli isolated from diseased farmed rainbow trout (Oncorhynchus mykiss) in Chile.</title>
        <authorList>
            <person name="Miranda C.D."/>
            <person name="Irgang R."/>
            <person name="Concha C."/>
            <person name="Rojas R."/>
            <person name="Avendano R."/>
        </authorList>
    </citation>
    <scope>NUCLEOTIDE SEQUENCE [LARGE SCALE GENOMIC DNA]</scope>
    <source>
        <strain evidence="1 2">FP99</strain>
    </source>
</reference>
<dbReference type="Proteomes" id="UP001204439">
    <property type="component" value="Unassembled WGS sequence"/>
</dbReference>
<protein>
    <submittedName>
        <fullName evidence="1">Uncharacterized protein</fullName>
    </submittedName>
</protein>
<dbReference type="EMBL" id="JAMXLT020000005">
    <property type="protein sequence ID" value="MDW8548155.1"/>
    <property type="molecule type" value="Genomic_DNA"/>
</dbReference>
<gene>
    <name evidence="1" type="ORF">NG800_004485</name>
</gene>
<evidence type="ECO:0000313" key="2">
    <source>
        <dbReference type="Proteomes" id="UP001204439"/>
    </source>
</evidence>
<sequence>MWSILPKGKWYLHRNPIALIAVEIPQLAMGKALARGIAAESRFPAPEKL</sequence>